<evidence type="ECO:0000313" key="2">
    <source>
        <dbReference type="EMBL" id="KAK5938995.1"/>
    </source>
</evidence>
<dbReference type="PANTHER" id="PTHR45657:SF20">
    <property type="entry name" value="CRAL_TRIO DOMAIN PROTEIN (AFU_ORTHOLOGUE AFUA_5G00680)"/>
    <property type="match status" value="1"/>
</dbReference>
<dbReference type="SUPFAM" id="SSF52087">
    <property type="entry name" value="CRAL/TRIO domain"/>
    <property type="match status" value="1"/>
</dbReference>
<dbReference type="InterPro" id="IPR001251">
    <property type="entry name" value="CRAL-TRIO_dom"/>
</dbReference>
<dbReference type="PROSITE" id="PS50191">
    <property type="entry name" value="CRAL_TRIO"/>
    <property type="match status" value="1"/>
</dbReference>
<dbReference type="Proteomes" id="UP001334248">
    <property type="component" value="Unassembled WGS sequence"/>
</dbReference>
<evidence type="ECO:0000313" key="4">
    <source>
        <dbReference type="Proteomes" id="UP001334248"/>
    </source>
</evidence>
<dbReference type="RefSeq" id="XP_064727085.1">
    <property type="nucleotide sequence ID" value="XM_064876698.1"/>
</dbReference>
<dbReference type="EMBL" id="JAVHJV010000011">
    <property type="protein sequence ID" value="KAK5938995.1"/>
    <property type="molecule type" value="Genomic_DNA"/>
</dbReference>
<dbReference type="SUPFAM" id="SSF46938">
    <property type="entry name" value="CRAL/TRIO N-terminal domain"/>
    <property type="match status" value="1"/>
</dbReference>
<accession>A0ABR0REF1</accession>
<dbReference type="InterPro" id="IPR051026">
    <property type="entry name" value="PI/PC_transfer"/>
</dbReference>
<proteinExistence type="predicted"/>
<dbReference type="SMART" id="SM00516">
    <property type="entry name" value="SEC14"/>
    <property type="match status" value="1"/>
</dbReference>
<protein>
    <recommendedName>
        <fullName evidence="1">CRAL-TRIO domain-containing protein</fullName>
    </recommendedName>
</protein>
<evidence type="ECO:0000259" key="1">
    <source>
        <dbReference type="PROSITE" id="PS50191"/>
    </source>
</evidence>
<name>A0ABR0REF1_9EURO</name>
<dbReference type="SMART" id="SM01100">
    <property type="entry name" value="CRAL_TRIO_N"/>
    <property type="match status" value="1"/>
</dbReference>
<dbReference type="InterPro" id="IPR036865">
    <property type="entry name" value="CRAL-TRIO_dom_sf"/>
</dbReference>
<dbReference type="CDD" id="cd00170">
    <property type="entry name" value="SEC14"/>
    <property type="match status" value="1"/>
</dbReference>
<dbReference type="Gene3D" id="3.40.525.10">
    <property type="entry name" value="CRAL-TRIO lipid binding domain"/>
    <property type="match status" value="2"/>
</dbReference>
<sequence>MINHDVLEDQTYEAFRKKCEETGLLQRPVDLAVNDALDGVNDETTLRRFLRADKGDVDKAFLRYREACAVREKTHLLQLYEEIDVEDFEKARILPVTACLYLVDITGFGIKQAWSVKNYAQDISKVLANNYPEMVDKVLVVGAPRYFGQIWKMLKGWLDPVTAAKIEILDSADVTKTLSQFIDLENIPKQFGGSFEFEHGMLPNVELRIQEVLDGVLPAGCSLAGPFKWVVDEAGKRSVVPLGTVKGARRDKAVQKVGAV</sequence>
<keyword evidence="4" id="KW-1185">Reference proteome</keyword>
<feature type="domain" description="CRAL-TRIO" evidence="1">
    <location>
        <begin position="21"/>
        <end position="199"/>
    </location>
</feature>
<dbReference type="EMBL" id="JAVHJV010000011">
    <property type="protein sequence ID" value="KAK5938998.1"/>
    <property type="molecule type" value="Genomic_DNA"/>
</dbReference>
<dbReference type="PANTHER" id="PTHR45657">
    <property type="entry name" value="CRAL-TRIO DOMAIN-CONTAINING PROTEIN YKL091C-RELATED"/>
    <property type="match status" value="1"/>
</dbReference>
<dbReference type="InterPro" id="IPR011074">
    <property type="entry name" value="CRAL/TRIO_N_dom"/>
</dbReference>
<reference evidence="3 4" key="1">
    <citation type="journal article" date="2023" name="Res Sq">
        <title>Genomic and morphological characterization of Knufia obscura isolated from the Mars 2020 spacecraft assembly facility.</title>
        <authorList>
            <person name="Chander A.M."/>
            <person name="Teixeira M.M."/>
            <person name="Singh N.K."/>
            <person name="Williams M.P."/>
            <person name="Parker C.W."/>
            <person name="Leo P."/>
            <person name="Stajich J.E."/>
            <person name="Torok T."/>
            <person name="Tighe S."/>
            <person name="Mason C.E."/>
            <person name="Venkateswaran K."/>
        </authorList>
    </citation>
    <scope>NUCLEOTIDE SEQUENCE [LARGE SCALE GENOMIC DNA]</scope>
    <source>
        <strain evidence="3 4">CCFEE 5817</strain>
    </source>
</reference>
<dbReference type="GeneID" id="90001746"/>
<dbReference type="Pfam" id="PF00650">
    <property type="entry name" value="CRAL_TRIO"/>
    <property type="match status" value="1"/>
</dbReference>
<evidence type="ECO:0000313" key="3">
    <source>
        <dbReference type="EMBL" id="KAK5938998.1"/>
    </source>
</evidence>
<comment type="caution">
    <text evidence="3">The sequence shown here is derived from an EMBL/GenBank/DDBJ whole genome shotgun (WGS) entry which is preliminary data.</text>
</comment>
<gene>
    <name evidence="2" type="ORF">PMZ80_008297</name>
    <name evidence="3" type="ORF">PMZ80_008300</name>
</gene>
<organism evidence="3 4">
    <name type="scientific">Knufia obscura</name>
    <dbReference type="NCBI Taxonomy" id="1635080"/>
    <lineage>
        <taxon>Eukaryota</taxon>
        <taxon>Fungi</taxon>
        <taxon>Dikarya</taxon>
        <taxon>Ascomycota</taxon>
        <taxon>Pezizomycotina</taxon>
        <taxon>Eurotiomycetes</taxon>
        <taxon>Chaetothyriomycetidae</taxon>
        <taxon>Chaetothyriales</taxon>
        <taxon>Trichomeriaceae</taxon>
        <taxon>Knufia</taxon>
    </lineage>
</organism>
<dbReference type="InterPro" id="IPR036273">
    <property type="entry name" value="CRAL/TRIO_N_dom_sf"/>
</dbReference>